<evidence type="ECO:0000313" key="2">
    <source>
        <dbReference type="Proteomes" id="UP000821865"/>
    </source>
</evidence>
<protein>
    <submittedName>
        <fullName evidence="1">Uncharacterized protein</fullName>
    </submittedName>
</protein>
<name>A0ACB8DEL6_DERSI</name>
<accession>A0ACB8DEL6</accession>
<organism evidence="1 2">
    <name type="scientific">Dermacentor silvarum</name>
    <name type="common">Tick</name>
    <dbReference type="NCBI Taxonomy" id="543639"/>
    <lineage>
        <taxon>Eukaryota</taxon>
        <taxon>Metazoa</taxon>
        <taxon>Ecdysozoa</taxon>
        <taxon>Arthropoda</taxon>
        <taxon>Chelicerata</taxon>
        <taxon>Arachnida</taxon>
        <taxon>Acari</taxon>
        <taxon>Parasitiformes</taxon>
        <taxon>Ixodida</taxon>
        <taxon>Ixodoidea</taxon>
        <taxon>Ixodidae</taxon>
        <taxon>Rhipicephalinae</taxon>
        <taxon>Dermacentor</taxon>
    </lineage>
</organism>
<proteinExistence type="predicted"/>
<comment type="caution">
    <text evidence="1">The sequence shown here is derived from an EMBL/GenBank/DDBJ whole genome shotgun (WGS) entry which is preliminary data.</text>
</comment>
<reference evidence="1" key="1">
    <citation type="submission" date="2020-05" db="EMBL/GenBank/DDBJ databases">
        <title>Large-scale comparative analyses of tick genomes elucidate their genetic diversity and vector capacities.</title>
        <authorList>
            <person name="Jia N."/>
            <person name="Wang J."/>
            <person name="Shi W."/>
            <person name="Du L."/>
            <person name="Sun Y."/>
            <person name="Zhan W."/>
            <person name="Jiang J."/>
            <person name="Wang Q."/>
            <person name="Zhang B."/>
            <person name="Ji P."/>
            <person name="Sakyi L.B."/>
            <person name="Cui X."/>
            <person name="Yuan T."/>
            <person name="Jiang B."/>
            <person name="Yang W."/>
            <person name="Lam T.T.-Y."/>
            <person name="Chang Q."/>
            <person name="Ding S."/>
            <person name="Wang X."/>
            <person name="Zhu J."/>
            <person name="Ruan X."/>
            <person name="Zhao L."/>
            <person name="Wei J."/>
            <person name="Que T."/>
            <person name="Du C."/>
            <person name="Cheng J."/>
            <person name="Dai P."/>
            <person name="Han X."/>
            <person name="Huang E."/>
            <person name="Gao Y."/>
            <person name="Liu J."/>
            <person name="Shao H."/>
            <person name="Ye R."/>
            <person name="Li L."/>
            <person name="Wei W."/>
            <person name="Wang X."/>
            <person name="Wang C."/>
            <person name="Yang T."/>
            <person name="Huo Q."/>
            <person name="Li W."/>
            <person name="Guo W."/>
            <person name="Chen H."/>
            <person name="Zhou L."/>
            <person name="Ni X."/>
            <person name="Tian J."/>
            <person name="Zhou Y."/>
            <person name="Sheng Y."/>
            <person name="Liu T."/>
            <person name="Pan Y."/>
            <person name="Xia L."/>
            <person name="Li J."/>
            <person name="Zhao F."/>
            <person name="Cao W."/>
        </authorList>
    </citation>
    <scope>NUCLEOTIDE SEQUENCE</scope>
    <source>
        <strain evidence="1">Dsil-2018</strain>
    </source>
</reference>
<sequence length="982" mass="107203">MDLNATAPAPWSSVPAAQPALGLLYGVVNMLVHAHITDLPDLGDYELGELRQHYDYVIVGGGSAGCVIANRLSADPSVTVLLLEAGGLEEASRQIPAFAPFHMRGRDDWDYWSVPQKHAAFSFRNQRLAHSRGKMLGGSSGLNFMMYTRGNPGDYDRWAREYGAEGWSYEDVLPHFKDIEDYRVGPVDEYHGTGGEIPVDYANASSRLTHLLMEACEQAGYAHVDYNGPTQSGCSRLQTNVANGERFSASKAFIQPIVRARKNLHVALLSHVTKVNFDGKRAVGVTFIRLGRPRSVTARREVILSAGTVGSAQLLLLSGVGPREDLERLQIPVVADLPVGRNLQDHPALVLGVPVSTDVDVGIPPLSFADIQQYAFNRTGTISIPVNNEFLQFLHTEYAEHPNVPDIEVATFGTSPATQLLKAVAVELGLLPEAFDSLIGPADGRHGFRAVTILNRPRSRGSISLRSKNPFDHPNIDPNMMEHPYDAKALAQGSKIFIDRILSTDAMKSIGAKPWGVTFQPCADAGPLWSQEYIECLSRHTTIAAWHLCCTAAMGSHPEAVLDERLRVRGNVTGLRVADASVMPDIITDKTASDADECGTESTSEVHTLLVESQGAPHLHGGHDNNAGTLSRATASAGGNCTAVRPRASRENEALLRAPTTQCAERIYTAASRSSAANRLRDVADMTGSRALTPMCDVFERQRSVIALVVQPNGALRRRSQARGFCRRRLKPVRLSKKTPLAKRTPRWFASEDEDSELEAYPGLWSEHRRSCSRSRSRERTWSGQPVVQPRPRSQSRPGNQQQQHPIQMEDSAKAAKGPLAQSKSQHNQVSWAQVASHTAKPNSPKKAPTPITQNPEYLKIVEENRALKSSLAELRAEFEAFRRSVAHNNTNAHTQADTNRQAITATAHTQAETSSPTTTLDQVAQNVQRLFAEIHTLKRHVDDSIASVRAGLRKRTSVSPGAPTRGPKGMDATDSDSGIHG</sequence>
<evidence type="ECO:0000313" key="1">
    <source>
        <dbReference type="EMBL" id="KAH7966448.1"/>
    </source>
</evidence>
<dbReference type="EMBL" id="CM023471">
    <property type="protein sequence ID" value="KAH7966448.1"/>
    <property type="molecule type" value="Genomic_DNA"/>
</dbReference>
<gene>
    <name evidence="1" type="ORF">HPB49_016394</name>
</gene>
<dbReference type="Proteomes" id="UP000821865">
    <property type="component" value="Chromosome 2"/>
</dbReference>
<keyword evidence="2" id="KW-1185">Reference proteome</keyword>